<dbReference type="InterPro" id="IPR019316">
    <property type="entry name" value="G8_domain"/>
</dbReference>
<dbReference type="RefSeq" id="WP_169457472.1">
    <property type="nucleotide sequence ID" value="NZ_CP051774.1"/>
</dbReference>
<evidence type="ECO:0000256" key="2">
    <source>
        <dbReference type="ARBA" id="ARBA00023180"/>
    </source>
</evidence>
<dbReference type="SUPFAM" id="SSF56436">
    <property type="entry name" value="C-type lectin-like"/>
    <property type="match status" value="1"/>
</dbReference>
<keyword evidence="2" id="KW-0325">Glycoprotein</keyword>
<accession>A0A858RNI4</accession>
<evidence type="ECO:0000256" key="3">
    <source>
        <dbReference type="SAM" id="SignalP"/>
    </source>
</evidence>
<dbReference type="InterPro" id="IPR016187">
    <property type="entry name" value="CTDL_fold"/>
</dbReference>
<feature type="chain" id="PRO_5032723286" evidence="3">
    <location>
        <begin position="19"/>
        <end position="980"/>
    </location>
</feature>
<keyword evidence="1 3" id="KW-0732">Signal</keyword>
<feature type="domain" description="G8" evidence="4">
    <location>
        <begin position="33"/>
        <end position="178"/>
    </location>
</feature>
<dbReference type="KEGG" id="luo:HHL09_25470"/>
<dbReference type="PROSITE" id="PS51484">
    <property type="entry name" value="G8"/>
    <property type="match status" value="1"/>
</dbReference>
<dbReference type="Pfam" id="PF24606">
    <property type="entry name" value="CEMIP_beta-hel"/>
    <property type="match status" value="1"/>
</dbReference>
<dbReference type="SMART" id="SM01225">
    <property type="entry name" value="G8"/>
    <property type="match status" value="1"/>
</dbReference>
<keyword evidence="6" id="KW-1185">Reference proteome</keyword>
<dbReference type="Gene3D" id="3.90.1580.10">
    <property type="entry name" value="paralog of FGE (formylglycine-generating enzyme)"/>
    <property type="match status" value="1"/>
</dbReference>
<dbReference type="EMBL" id="CP051774">
    <property type="protein sequence ID" value="QJE98986.1"/>
    <property type="molecule type" value="Genomic_DNA"/>
</dbReference>
<protein>
    <submittedName>
        <fullName evidence="5">SUMF1/EgtB/PvdO family nonheme iron enzyme</fullName>
    </submittedName>
</protein>
<dbReference type="InterPro" id="IPR005532">
    <property type="entry name" value="SUMF_dom"/>
</dbReference>
<reference evidence="5 6" key="1">
    <citation type="submission" date="2020-04" db="EMBL/GenBank/DDBJ databases">
        <title>Luteolibacter sp. G-1-1-1 isolated from soil.</title>
        <authorList>
            <person name="Dahal R.H."/>
        </authorList>
    </citation>
    <scope>NUCLEOTIDE SEQUENCE [LARGE SCALE GENOMIC DNA]</scope>
    <source>
        <strain evidence="5 6">G-1-1-1</strain>
    </source>
</reference>
<dbReference type="AlphaFoldDB" id="A0A858RNI4"/>
<dbReference type="InterPro" id="IPR055401">
    <property type="entry name" value="CEMIP_beta-hel_dom"/>
</dbReference>
<evidence type="ECO:0000259" key="4">
    <source>
        <dbReference type="PROSITE" id="PS51484"/>
    </source>
</evidence>
<dbReference type="InterPro" id="IPR052387">
    <property type="entry name" value="Fibrocystin"/>
</dbReference>
<dbReference type="PANTHER" id="PTHR46769">
    <property type="entry name" value="POLYCYSTIC KIDNEY AND HEPATIC DISEASE 1 (AUTOSOMAL RECESSIVE)-LIKE 1"/>
    <property type="match status" value="1"/>
</dbReference>
<gene>
    <name evidence="5" type="ORF">HHL09_25470</name>
</gene>
<dbReference type="Pfam" id="PF03781">
    <property type="entry name" value="FGE-sulfatase"/>
    <property type="match status" value="1"/>
</dbReference>
<dbReference type="PANTHER" id="PTHR46769:SF2">
    <property type="entry name" value="FIBROCYSTIN-L ISOFORM 2 PRECURSOR-RELATED"/>
    <property type="match status" value="1"/>
</dbReference>
<proteinExistence type="predicted"/>
<dbReference type="Pfam" id="PF10162">
    <property type="entry name" value="G8"/>
    <property type="match status" value="1"/>
</dbReference>
<evidence type="ECO:0000313" key="5">
    <source>
        <dbReference type="EMBL" id="QJE98986.1"/>
    </source>
</evidence>
<sequence length="980" mass="107162">MPRFLTLFFFGAALHASAAEIHSAGSGPWSAPGTWENGQKPAAGDVVLIRPGHRVTYDVSSETVIRAVHVGGTLSFARDQDTLLCTGLIRIAAGEECREEGFECHAPSPDYSLPEGGQRPALEVGTPEAPIPLEHRAVIRLTYVQGMDPESFPAIMSCGGRMDFHGAPMLRTWVKLGSSASRGSREIELAEPTGWRAGDRVVFPATEMSEFYQLRDGRRVIPSLLDDSETEEAEVLGADPRGILLKEPLKFKHQASGEFRGEVANLSRNVVVESADPKGHRGHTVYHRGSAGSISYAEFRHLGKKDVLGRYPIHFHLCADTMRGSSVVGASVWDSANRWVTIHGSNFIVVRDCVGYRSIGHGYFFEDGTEVNNVFDRNLAVQALMGKPLPLQVLNFDTNDAAGFWWANCLNAFTRNVAVDCEKFGYRFQMVKSPEFSPVLPVLQPNGKRRQVDVRTLPFIRFDGNEAHSQRRFALNLGGFHGQSETADLDRDGNVIDRAAYLGGDVQGVGPDYKHPFRIKDFLVWNSHWGFHSTAPNVSIKGFTAHDVNYVFWRSNAAGHDYIDLKFSDIHVSEFFNNWGASATREDLLRYVEPVDDAAPVTMITGWEWLADGRVKVSGVTVDDGQVAEVLVNGEKASITQGPACDWSHVLYAPEGKIDLVAGASDQLGNEEKNPHHLSLSRESVIQTSLPLAVSVKADAAMMVQPPAPAEVRESTVDAASLKWPLWDGTESVVDYAHRTNLAPVTTIDLQGTPLEMVLVPAGSYLMGSAGESGAAADESPQHRVVISKPFYLGKYELTQAQYQAVTGKNPSYYPAADKPVEQVTWGDTQAFLQKAGHALRLPIEAEWEFACRAGSTTAYSNGPDQSDLSAAGWWGRSAEVSYGNAPDGTTAVGKKQPNRFGLHDMHGNVYEWCSDFYAPDYYRHAPVMDPAGPSSGEERVLRGGSWEGAAESCRSANRNGFNGKSKGYLLGFRAAMDLP</sequence>
<evidence type="ECO:0000256" key="1">
    <source>
        <dbReference type="ARBA" id="ARBA00022729"/>
    </source>
</evidence>
<feature type="signal peptide" evidence="3">
    <location>
        <begin position="1"/>
        <end position="18"/>
    </location>
</feature>
<dbReference type="Proteomes" id="UP000501812">
    <property type="component" value="Chromosome"/>
</dbReference>
<name>A0A858RNI4_9BACT</name>
<evidence type="ECO:0000313" key="6">
    <source>
        <dbReference type="Proteomes" id="UP000501812"/>
    </source>
</evidence>
<organism evidence="5 6">
    <name type="scientific">Luteolibacter luteus</name>
    <dbReference type="NCBI Taxonomy" id="2728835"/>
    <lineage>
        <taxon>Bacteria</taxon>
        <taxon>Pseudomonadati</taxon>
        <taxon>Verrucomicrobiota</taxon>
        <taxon>Verrucomicrobiia</taxon>
        <taxon>Verrucomicrobiales</taxon>
        <taxon>Verrucomicrobiaceae</taxon>
        <taxon>Luteolibacter</taxon>
    </lineage>
</organism>
<dbReference type="InterPro" id="IPR042095">
    <property type="entry name" value="SUMF_sf"/>
</dbReference>